<dbReference type="EMBL" id="JAHYIQ010000003">
    <property type="protein sequence ID" value="KAK1133663.1"/>
    <property type="molecule type" value="Genomic_DNA"/>
</dbReference>
<protein>
    <submittedName>
        <fullName evidence="2">Uncharacterized protein</fullName>
    </submittedName>
</protein>
<dbReference type="AlphaFoldDB" id="A0AA40G9K6"/>
<feature type="compositionally biased region" description="Acidic residues" evidence="1">
    <location>
        <begin position="204"/>
        <end position="224"/>
    </location>
</feature>
<feature type="compositionally biased region" description="Acidic residues" evidence="1">
    <location>
        <begin position="233"/>
        <end position="253"/>
    </location>
</feature>
<proteinExistence type="predicted"/>
<evidence type="ECO:0000256" key="1">
    <source>
        <dbReference type="SAM" id="MobiDB-lite"/>
    </source>
</evidence>
<evidence type="ECO:0000313" key="3">
    <source>
        <dbReference type="Proteomes" id="UP001177670"/>
    </source>
</evidence>
<reference evidence="2" key="1">
    <citation type="submission" date="2021-10" db="EMBL/GenBank/DDBJ databases">
        <title>Melipona bicolor Genome sequencing and assembly.</title>
        <authorList>
            <person name="Araujo N.S."/>
            <person name="Arias M.C."/>
        </authorList>
    </citation>
    <scope>NUCLEOTIDE SEQUENCE</scope>
    <source>
        <strain evidence="2">USP_2M_L1-L4_2017</strain>
        <tissue evidence="2">Whole body</tissue>
    </source>
</reference>
<comment type="caution">
    <text evidence="2">The sequence shown here is derived from an EMBL/GenBank/DDBJ whole genome shotgun (WGS) entry which is preliminary data.</text>
</comment>
<organism evidence="2 3">
    <name type="scientific">Melipona bicolor</name>
    <dbReference type="NCBI Taxonomy" id="60889"/>
    <lineage>
        <taxon>Eukaryota</taxon>
        <taxon>Metazoa</taxon>
        <taxon>Ecdysozoa</taxon>
        <taxon>Arthropoda</taxon>
        <taxon>Hexapoda</taxon>
        <taxon>Insecta</taxon>
        <taxon>Pterygota</taxon>
        <taxon>Neoptera</taxon>
        <taxon>Endopterygota</taxon>
        <taxon>Hymenoptera</taxon>
        <taxon>Apocrita</taxon>
        <taxon>Aculeata</taxon>
        <taxon>Apoidea</taxon>
        <taxon>Anthophila</taxon>
        <taxon>Apidae</taxon>
        <taxon>Melipona</taxon>
    </lineage>
</organism>
<name>A0AA40G9K6_9HYME</name>
<dbReference type="Proteomes" id="UP001177670">
    <property type="component" value="Unassembled WGS sequence"/>
</dbReference>
<feature type="compositionally biased region" description="Basic and acidic residues" evidence="1">
    <location>
        <begin position="189"/>
        <end position="203"/>
    </location>
</feature>
<gene>
    <name evidence="2" type="ORF">K0M31_011456</name>
</gene>
<evidence type="ECO:0000313" key="2">
    <source>
        <dbReference type="EMBL" id="KAK1133663.1"/>
    </source>
</evidence>
<sequence>MGLELVHPEGDPIGSMWNLGSCQLAIFFTRRVELSDNEPDSFGSNFYRDPNYKLRQERRSRRLFVASVARRTPSQLDRIASASYVFFIGLREPGWKKRRATSSCSSSCRPGSPRPRAIPGRLAQFAADNRVLIEVGRRSPTSGEVDLRTQCPTLFLRMVTVDRLGSKLVGCCARARNKNPKREEDDEHNSERTWTGREERVGNEEEEEEEEEDEEEEEEEEERGDDAGKDEQDREDEDNDDDEDDEEEEEEEKQEVKDEQRKGWKTERGRVVRLVEAAGFYLYHVTVDQRSCET</sequence>
<feature type="region of interest" description="Disordered" evidence="1">
    <location>
        <begin position="178"/>
        <end position="270"/>
    </location>
</feature>
<feature type="compositionally biased region" description="Basic and acidic residues" evidence="1">
    <location>
        <begin position="254"/>
        <end position="270"/>
    </location>
</feature>
<feature type="non-terminal residue" evidence="2">
    <location>
        <position position="294"/>
    </location>
</feature>
<dbReference type="PANTHER" id="PTHR35711:SF1">
    <property type="entry name" value="ECTODERMAL, ISOFORM F"/>
    <property type="match status" value="1"/>
</dbReference>
<keyword evidence="3" id="KW-1185">Reference proteome</keyword>
<accession>A0AA40G9K6</accession>
<dbReference type="PANTHER" id="PTHR35711">
    <property type="entry name" value="EXPRESSED PROTEIN"/>
    <property type="match status" value="1"/>
</dbReference>